<organism evidence="1 2">
    <name type="scientific">Holotrichia oblita</name>
    <name type="common">Chafer beetle</name>
    <dbReference type="NCBI Taxonomy" id="644536"/>
    <lineage>
        <taxon>Eukaryota</taxon>
        <taxon>Metazoa</taxon>
        <taxon>Ecdysozoa</taxon>
        <taxon>Arthropoda</taxon>
        <taxon>Hexapoda</taxon>
        <taxon>Insecta</taxon>
        <taxon>Pterygota</taxon>
        <taxon>Neoptera</taxon>
        <taxon>Endopterygota</taxon>
        <taxon>Coleoptera</taxon>
        <taxon>Polyphaga</taxon>
        <taxon>Scarabaeiformia</taxon>
        <taxon>Scarabaeidae</taxon>
        <taxon>Melolonthinae</taxon>
        <taxon>Holotrichia</taxon>
    </lineage>
</organism>
<sequence>MTFTEYIAELSNNPYFGAGFGLFGLGAGAAILRKGFQTSLILFRRHYMITLEVPCRDKSYQWLLHWMTQKGAKQTQHLSVETSFEQKDTGYVKTKYDFIPSVGTHIFSCAILNKNANRGGNSINRLAIFDLFIRQKRNLFTSKKTGSDVQLNIGAWNDPDDVILEKAMDQLLLACYAQQLNLFVESFLKMVQKLLESTEPQLQILATLSFVKFANIEEDTPSYHCRYDFFVSKFSAMCHGGAASEIRNKIRIAGIQGLQAVVRKTVSDDLVENIWESVHMDKIVSSLLFNMQESTFHTNESGEAEPVPEEQFYDPPMLAETCMRELAQYSYTVVETLMAHLDENSKSSPTIRTSIVDVLSKIIAIAAGESVGPSVLEIINSLLSHLRDSVKHGNSQMEEKMYRDALINALGEFANHLPDYQKIEIMMFIMNKIPFPLNENRSPADNLLQSMLLKSLLKVGTKYQTIHLNTTFPVSFLEPLLRMSLAPDPDMRLLVQKILHTLIDRHNNLEKLTKPYVKVSELSLTLEKSSRPDLIFINKHGPIIYDALYTSLQMDSNTVRNIEAVYTTLALLCAELSSAETAIDLLQFMLGIQSLSLNSTVLSNAQKFNLHAIVISLLTLVPLVVTIQPLLDYAEKLSSARKREAPHLLPDLQEQYPANCELANKLPHLLVDQMALCEYVKNGGLDPARLAQTSPYGAGGPCVVVGNPRRSWVEMGARGSIVEISNVSEVDSVSSSPGVQRKLPEEELTFESMKKVLTEPPESRKEIEAERREQISHTFRTAPFSELVRKTQPKHDALRTKLNEIFKSLSMNEAGEVLRIKNLTFQFTSRTSPNYSCIRI</sequence>
<dbReference type="Proteomes" id="UP001056778">
    <property type="component" value="Chromosome 3"/>
</dbReference>
<comment type="caution">
    <text evidence="1">The sequence shown here is derived from an EMBL/GenBank/DDBJ whole genome shotgun (WGS) entry which is preliminary data.</text>
</comment>
<accession>A0ACB9TH15</accession>
<gene>
    <name evidence="1" type="ORF">MML48_3g00020748</name>
</gene>
<keyword evidence="2" id="KW-1185">Reference proteome</keyword>
<evidence type="ECO:0000313" key="2">
    <source>
        <dbReference type="Proteomes" id="UP001056778"/>
    </source>
</evidence>
<proteinExistence type="predicted"/>
<dbReference type="EMBL" id="CM043017">
    <property type="protein sequence ID" value="KAI4466117.1"/>
    <property type="molecule type" value="Genomic_DNA"/>
</dbReference>
<name>A0ACB9TH15_HOLOL</name>
<evidence type="ECO:0000313" key="1">
    <source>
        <dbReference type="EMBL" id="KAI4466117.1"/>
    </source>
</evidence>
<protein>
    <submittedName>
        <fullName evidence="1">Uncharacterized protein</fullName>
    </submittedName>
</protein>
<reference evidence="1" key="1">
    <citation type="submission" date="2022-04" db="EMBL/GenBank/DDBJ databases">
        <title>Chromosome-scale genome assembly of Holotrichia oblita Faldermann.</title>
        <authorList>
            <person name="Rongchong L."/>
        </authorList>
    </citation>
    <scope>NUCLEOTIDE SEQUENCE</scope>
    <source>
        <strain evidence="1">81SQS9</strain>
    </source>
</reference>